<evidence type="ECO:0000256" key="1">
    <source>
        <dbReference type="SAM" id="MobiDB-lite"/>
    </source>
</evidence>
<dbReference type="RefSeq" id="WP_390297467.1">
    <property type="nucleotide sequence ID" value="NZ_JBHULI010000002.1"/>
</dbReference>
<sequence length="117" mass="13408">MSGEEFVIAMVAIVGGLGFAGFLFWNIFSLIRQWINKKSGNSDINPQFFKALGEFKKNTERRIANLETIVSDLEEERYRLDETHDTMGDIEIEEEEVRSSSNKGKDDDGNLRNMLNE</sequence>
<feature type="transmembrane region" description="Helical" evidence="2">
    <location>
        <begin position="6"/>
        <end position="28"/>
    </location>
</feature>
<evidence type="ECO:0000256" key="2">
    <source>
        <dbReference type="SAM" id="Phobius"/>
    </source>
</evidence>
<keyword evidence="4" id="KW-1185">Reference proteome</keyword>
<comment type="caution">
    <text evidence="3">The sequence shown here is derived from an EMBL/GenBank/DDBJ whole genome shotgun (WGS) entry which is preliminary data.</text>
</comment>
<evidence type="ECO:0000313" key="4">
    <source>
        <dbReference type="Proteomes" id="UP001597460"/>
    </source>
</evidence>
<dbReference type="Proteomes" id="UP001597460">
    <property type="component" value="Unassembled WGS sequence"/>
</dbReference>
<dbReference type="EMBL" id="JBHULI010000002">
    <property type="protein sequence ID" value="MFD2531088.1"/>
    <property type="molecule type" value="Genomic_DNA"/>
</dbReference>
<evidence type="ECO:0000313" key="3">
    <source>
        <dbReference type="EMBL" id="MFD2531088.1"/>
    </source>
</evidence>
<name>A0ABW5JI50_9BACT</name>
<evidence type="ECO:0008006" key="5">
    <source>
        <dbReference type="Google" id="ProtNLM"/>
    </source>
</evidence>
<keyword evidence="2" id="KW-0812">Transmembrane</keyword>
<feature type="region of interest" description="Disordered" evidence="1">
    <location>
        <begin position="81"/>
        <end position="117"/>
    </location>
</feature>
<organism evidence="3 4">
    <name type="scientific">Gracilimonas halophila</name>
    <dbReference type="NCBI Taxonomy" id="1834464"/>
    <lineage>
        <taxon>Bacteria</taxon>
        <taxon>Pseudomonadati</taxon>
        <taxon>Balneolota</taxon>
        <taxon>Balneolia</taxon>
        <taxon>Balneolales</taxon>
        <taxon>Balneolaceae</taxon>
        <taxon>Gracilimonas</taxon>
    </lineage>
</organism>
<protein>
    <recommendedName>
        <fullName evidence="5">Phage shock protein B</fullName>
    </recommendedName>
</protein>
<accession>A0ABW5JI50</accession>
<keyword evidence="2" id="KW-0472">Membrane</keyword>
<gene>
    <name evidence="3" type="ORF">ACFSVN_01360</name>
</gene>
<reference evidence="4" key="1">
    <citation type="journal article" date="2019" name="Int. J. Syst. Evol. Microbiol.">
        <title>The Global Catalogue of Microorganisms (GCM) 10K type strain sequencing project: providing services to taxonomists for standard genome sequencing and annotation.</title>
        <authorList>
            <consortium name="The Broad Institute Genomics Platform"/>
            <consortium name="The Broad Institute Genome Sequencing Center for Infectious Disease"/>
            <person name="Wu L."/>
            <person name="Ma J."/>
        </authorList>
    </citation>
    <scope>NUCLEOTIDE SEQUENCE [LARGE SCALE GENOMIC DNA]</scope>
    <source>
        <strain evidence="4">KCTC 52042</strain>
    </source>
</reference>
<keyword evidence="2" id="KW-1133">Transmembrane helix</keyword>
<proteinExistence type="predicted"/>